<dbReference type="GO" id="GO:0016020">
    <property type="term" value="C:membrane"/>
    <property type="evidence" value="ECO:0007669"/>
    <property type="project" value="UniProtKB-SubCell"/>
</dbReference>
<evidence type="ECO:0000259" key="6">
    <source>
        <dbReference type="Pfam" id="PF06271"/>
    </source>
</evidence>
<dbReference type="OrthoDB" id="10610533at2759"/>
<feature type="domain" description="RDD" evidence="6">
    <location>
        <begin position="41"/>
        <end position="117"/>
    </location>
</feature>
<comment type="caution">
    <text evidence="7">The sequence shown here is derived from an EMBL/GenBank/DDBJ whole genome shotgun (WGS) entry which is preliminary data.</text>
</comment>
<evidence type="ECO:0000256" key="2">
    <source>
        <dbReference type="ARBA" id="ARBA00022692"/>
    </source>
</evidence>
<evidence type="ECO:0000313" key="8">
    <source>
        <dbReference type="Proteomes" id="UP000031668"/>
    </source>
</evidence>
<feature type="transmembrane region" description="Helical" evidence="5">
    <location>
        <begin position="158"/>
        <end position="176"/>
    </location>
</feature>
<keyword evidence="4 5" id="KW-0472">Membrane</keyword>
<organism evidence="7 8">
    <name type="scientific">Thelohanellus kitauei</name>
    <name type="common">Myxosporean</name>
    <dbReference type="NCBI Taxonomy" id="669202"/>
    <lineage>
        <taxon>Eukaryota</taxon>
        <taxon>Metazoa</taxon>
        <taxon>Cnidaria</taxon>
        <taxon>Myxozoa</taxon>
        <taxon>Myxosporea</taxon>
        <taxon>Bivalvulida</taxon>
        <taxon>Platysporina</taxon>
        <taxon>Myxobolidae</taxon>
        <taxon>Thelohanellus</taxon>
    </lineage>
</organism>
<gene>
    <name evidence="7" type="ORF">RF11_09368</name>
</gene>
<dbReference type="Pfam" id="PF06271">
    <property type="entry name" value="RDD"/>
    <property type="match status" value="1"/>
</dbReference>
<dbReference type="Proteomes" id="UP000031668">
    <property type="component" value="Unassembled WGS sequence"/>
</dbReference>
<proteinExistence type="predicted"/>
<evidence type="ECO:0000256" key="4">
    <source>
        <dbReference type="ARBA" id="ARBA00023136"/>
    </source>
</evidence>
<keyword evidence="8" id="KW-1185">Reference proteome</keyword>
<feature type="transmembrane region" description="Helical" evidence="5">
    <location>
        <begin position="77"/>
        <end position="96"/>
    </location>
</feature>
<evidence type="ECO:0000256" key="1">
    <source>
        <dbReference type="ARBA" id="ARBA00004141"/>
    </source>
</evidence>
<dbReference type="InterPro" id="IPR010432">
    <property type="entry name" value="RDD"/>
</dbReference>
<comment type="subcellular location">
    <subcellularLocation>
        <location evidence="1">Membrane</location>
        <topology evidence="1">Multi-pass membrane protein</topology>
    </subcellularLocation>
</comment>
<sequence length="191" mass="21995">MKGLDENYDHVLHQIAMNRTLKPMEKMDNISDPLRHYKFPGSIFKRSMATLLDLVIFLFVFTQEIGIFYAYEINISLLALIILFHITYIAVDFGVYSEVSGGYQTIGKYFMGLHVIDCSLFHNLLKISYDRPINLTIKPQILPKVSIIRRIQRSMLKIFISSIYMIVLPILIPFWIGPHDLGVNTVVVVVS</sequence>
<reference evidence="7 8" key="1">
    <citation type="journal article" date="2014" name="Genome Biol. Evol.">
        <title>The genome of the myxosporean Thelohanellus kitauei shows adaptations to nutrient acquisition within its fish host.</title>
        <authorList>
            <person name="Yang Y."/>
            <person name="Xiong J."/>
            <person name="Zhou Z."/>
            <person name="Huo F."/>
            <person name="Miao W."/>
            <person name="Ran C."/>
            <person name="Liu Y."/>
            <person name="Zhang J."/>
            <person name="Feng J."/>
            <person name="Wang M."/>
            <person name="Wang M."/>
            <person name="Wang L."/>
            <person name="Yao B."/>
        </authorList>
    </citation>
    <scope>NUCLEOTIDE SEQUENCE [LARGE SCALE GENOMIC DNA]</scope>
    <source>
        <strain evidence="7">Wuqing</strain>
    </source>
</reference>
<dbReference type="EMBL" id="JWZT01005277">
    <property type="protein sequence ID" value="KII61708.1"/>
    <property type="molecule type" value="Genomic_DNA"/>
</dbReference>
<accession>A0A0C2I912</accession>
<feature type="transmembrane region" description="Helical" evidence="5">
    <location>
        <begin position="51"/>
        <end position="71"/>
    </location>
</feature>
<name>A0A0C2I912_THEKT</name>
<keyword evidence="3 5" id="KW-1133">Transmembrane helix</keyword>
<keyword evidence="2 5" id="KW-0812">Transmembrane</keyword>
<protein>
    <recommendedName>
        <fullName evidence="6">RDD domain-containing protein</fullName>
    </recommendedName>
</protein>
<evidence type="ECO:0000313" key="7">
    <source>
        <dbReference type="EMBL" id="KII61708.1"/>
    </source>
</evidence>
<evidence type="ECO:0000256" key="5">
    <source>
        <dbReference type="SAM" id="Phobius"/>
    </source>
</evidence>
<evidence type="ECO:0000256" key="3">
    <source>
        <dbReference type="ARBA" id="ARBA00022989"/>
    </source>
</evidence>
<dbReference type="AlphaFoldDB" id="A0A0C2I912"/>